<evidence type="ECO:0000256" key="1">
    <source>
        <dbReference type="ARBA" id="ARBA00023004"/>
    </source>
</evidence>
<dbReference type="EMBL" id="FQYT01000017">
    <property type="protein sequence ID" value="SHJ29360.1"/>
    <property type="molecule type" value="Genomic_DNA"/>
</dbReference>
<name>A0A1M6I4N4_9FIRM</name>
<evidence type="ECO:0000313" key="4">
    <source>
        <dbReference type="Proteomes" id="UP000184342"/>
    </source>
</evidence>
<dbReference type="InterPro" id="IPR038157">
    <property type="entry name" value="FeoA_core_dom"/>
</dbReference>
<dbReference type="Pfam" id="PF04023">
    <property type="entry name" value="FeoA"/>
    <property type="match status" value="1"/>
</dbReference>
<dbReference type="SMART" id="SM00899">
    <property type="entry name" value="FeoA"/>
    <property type="match status" value="1"/>
</dbReference>
<accession>A0A1M6I4N4</accession>
<keyword evidence="4" id="KW-1185">Reference proteome</keyword>
<dbReference type="InterPro" id="IPR007167">
    <property type="entry name" value="Fe-transptr_FeoA-like"/>
</dbReference>
<reference evidence="3 4" key="1">
    <citation type="submission" date="2016-11" db="EMBL/GenBank/DDBJ databases">
        <authorList>
            <person name="Jaros S."/>
            <person name="Januszkiewicz K."/>
            <person name="Wedrychowicz H."/>
        </authorList>
    </citation>
    <scope>NUCLEOTIDE SEQUENCE [LARGE SCALE GENOMIC DNA]</scope>
    <source>
        <strain evidence="3 4">DSM 15970</strain>
    </source>
</reference>
<dbReference type="Proteomes" id="UP000184342">
    <property type="component" value="Unassembled WGS sequence"/>
</dbReference>
<dbReference type="RefSeq" id="WP_073993971.1">
    <property type="nucleotide sequence ID" value="NZ_FQYT01000017.1"/>
</dbReference>
<dbReference type="GO" id="GO:0046914">
    <property type="term" value="F:transition metal ion binding"/>
    <property type="evidence" value="ECO:0007669"/>
    <property type="project" value="InterPro"/>
</dbReference>
<protein>
    <submittedName>
        <fullName evidence="3">Ferrous iron transport protein A</fullName>
    </submittedName>
</protein>
<dbReference type="OrthoDB" id="9811076at2"/>
<dbReference type="InterPro" id="IPR008988">
    <property type="entry name" value="Transcriptional_repressor_C"/>
</dbReference>
<keyword evidence="1" id="KW-0408">Iron</keyword>
<proteinExistence type="predicted"/>
<feature type="domain" description="Ferrous iron transporter FeoA-like" evidence="2">
    <location>
        <begin position="3"/>
        <end position="75"/>
    </location>
</feature>
<sequence>MITTLNLISTEEAAIIQEITTDHVTKERLESLGLISGVDIVFVRKSPFGTTRIYKCLNTLVALRNDIAEKIRVEVPDESK</sequence>
<dbReference type="Gene3D" id="2.30.30.90">
    <property type="match status" value="1"/>
</dbReference>
<evidence type="ECO:0000313" key="3">
    <source>
        <dbReference type="EMBL" id="SHJ29360.1"/>
    </source>
</evidence>
<gene>
    <name evidence="3" type="ORF">SAMN02745691_01675</name>
</gene>
<evidence type="ECO:0000259" key="2">
    <source>
        <dbReference type="SMART" id="SM00899"/>
    </source>
</evidence>
<dbReference type="SUPFAM" id="SSF50037">
    <property type="entry name" value="C-terminal domain of transcriptional repressors"/>
    <property type="match status" value="1"/>
</dbReference>
<dbReference type="STRING" id="1122934.SAMN02745691_01675"/>
<organism evidence="3 4">
    <name type="scientific">Parasporobacterium paucivorans DSM 15970</name>
    <dbReference type="NCBI Taxonomy" id="1122934"/>
    <lineage>
        <taxon>Bacteria</taxon>
        <taxon>Bacillati</taxon>
        <taxon>Bacillota</taxon>
        <taxon>Clostridia</taxon>
        <taxon>Lachnospirales</taxon>
        <taxon>Lachnospiraceae</taxon>
        <taxon>Parasporobacterium</taxon>
    </lineage>
</organism>
<dbReference type="AlphaFoldDB" id="A0A1M6I4N4"/>